<protein>
    <submittedName>
        <fullName evidence="2">Uncharacterized protein</fullName>
    </submittedName>
</protein>
<proteinExistence type="predicted"/>
<evidence type="ECO:0000256" key="1">
    <source>
        <dbReference type="SAM" id="MobiDB-lite"/>
    </source>
</evidence>
<name>A0A5J4YPZ0_PORPP</name>
<sequence>MRDARRFIPLELTFANPVRKKIIHGFGRRDTFRLAVLRSSQVKRYYLVCRIWRTIANHKDSKTCTGTFGARVVSLPCAHSKAALVTKHDEQERTYQAGARNSTRRQVLGSPECRKPESPAIILLLNHNCRVEGLSFETLEGNDILLAGVPGQRHLTRLLQLPLSRRRVVRKVVTGRMKSVLSVERWN</sequence>
<reference evidence="3" key="1">
    <citation type="journal article" date="2019" name="Nat. Commun.">
        <title>Expansion of phycobilisome linker gene families in mesophilic red algae.</title>
        <authorList>
            <person name="Lee J."/>
            <person name="Kim D."/>
            <person name="Bhattacharya D."/>
            <person name="Yoon H.S."/>
        </authorList>
    </citation>
    <scope>NUCLEOTIDE SEQUENCE [LARGE SCALE GENOMIC DNA]</scope>
    <source>
        <strain evidence="3">CCMP 1328</strain>
    </source>
</reference>
<keyword evidence="3" id="KW-1185">Reference proteome</keyword>
<organism evidence="2 3">
    <name type="scientific">Porphyridium purpureum</name>
    <name type="common">Red alga</name>
    <name type="synonym">Porphyridium cruentum</name>
    <dbReference type="NCBI Taxonomy" id="35688"/>
    <lineage>
        <taxon>Eukaryota</taxon>
        <taxon>Rhodophyta</taxon>
        <taxon>Bangiophyceae</taxon>
        <taxon>Porphyridiales</taxon>
        <taxon>Porphyridiaceae</taxon>
        <taxon>Porphyridium</taxon>
    </lineage>
</organism>
<accession>A0A5J4YPZ0</accession>
<dbReference type="AlphaFoldDB" id="A0A5J4YPZ0"/>
<feature type="region of interest" description="Disordered" evidence="1">
    <location>
        <begin position="89"/>
        <end position="110"/>
    </location>
</feature>
<evidence type="ECO:0000313" key="3">
    <source>
        <dbReference type="Proteomes" id="UP000324585"/>
    </source>
</evidence>
<dbReference type="EMBL" id="VRMN01000006">
    <property type="protein sequence ID" value="KAA8493561.1"/>
    <property type="molecule type" value="Genomic_DNA"/>
</dbReference>
<gene>
    <name evidence="2" type="ORF">FVE85_4698</name>
</gene>
<evidence type="ECO:0000313" key="2">
    <source>
        <dbReference type="EMBL" id="KAA8493561.1"/>
    </source>
</evidence>
<dbReference type="Proteomes" id="UP000324585">
    <property type="component" value="Unassembled WGS sequence"/>
</dbReference>
<comment type="caution">
    <text evidence="2">The sequence shown here is derived from an EMBL/GenBank/DDBJ whole genome shotgun (WGS) entry which is preliminary data.</text>
</comment>